<evidence type="ECO:0000313" key="3">
    <source>
        <dbReference type="Proteomes" id="UP001224775"/>
    </source>
</evidence>
<comment type="caution">
    <text evidence="2">The sequence shown here is derived from an EMBL/GenBank/DDBJ whole genome shotgun (WGS) entry which is preliminary data.</text>
</comment>
<sequence length="68" mass="7074">MERVLGVKLPRPGKKPAAKLSAAEGAKKGGVVRGGPPKRSVQGSRTELSSFGGTISSYSNVMNEQLYG</sequence>
<name>A0AAD8YI68_9STRA</name>
<reference evidence="2" key="1">
    <citation type="submission" date="2023-06" db="EMBL/GenBank/DDBJ databases">
        <title>Survivors Of The Sea: Transcriptome response of Skeletonema marinoi to long-term dormancy.</title>
        <authorList>
            <person name="Pinder M.I.M."/>
            <person name="Kourtchenko O."/>
            <person name="Robertson E.K."/>
            <person name="Larsson T."/>
            <person name="Maumus F."/>
            <person name="Osuna-Cruz C.M."/>
            <person name="Vancaester E."/>
            <person name="Stenow R."/>
            <person name="Vandepoele K."/>
            <person name="Ploug H."/>
            <person name="Bruchert V."/>
            <person name="Godhe A."/>
            <person name="Topel M."/>
        </authorList>
    </citation>
    <scope>NUCLEOTIDE SEQUENCE</scope>
    <source>
        <strain evidence="2">R05AC</strain>
    </source>
</reference>
<feature type="compositionally biased region" description="Polar residues" evidence="1">
    <location>
        <begin position="42"/>
        <end position="54"/>
    </location>
</feature>
<dbReference type="Proteomes" id="UP001224775">
    <property type="component" value="Unassembled WGS sequence"/>
</dbReference>
<accession>A0AAD8YI68</accession>
<dbReference type="EMBL" id="JATAAI010000003">
    <property type="protein sequence ID" value="KAK1746738.1"/>
    <property type="molecule type" value="Genomic_DNA"/>
</dbReference>
<gene>
    <name evidence="2" type="ORF">QTG54_002082</name>
</gene>
<proteinExistence type="predicted"/>
<evidence type="ECO:0000256" key="1">
    <source>
        <dbReference type="SAM" id="MobiDB-lite"/>
    </source>
</evidence>
<dbReference type="AlphaFoldDB" id="A0AAD8YI68"/>
<feature type="region of interest" description="Disordered" evidence="1">
    <location>
        <begin position="1"/>
        <end position="54"/>
    </location>
</feature>
<organism evidence="2 3">
    <name type="scientific">Skeletonema marinoi</name>
    <dbReference type="NCBI Taxonomy" id="267567"/>
    <lineage>
        <taxon>Eukaryota</taxon>
        <taxon>Sar</taxon>
        <taxon>Stramenopiles</taxon>
        <taxon>Ochrophyta</taxon>
        <taxon>Bacillariophyta</taxon>
        <taxon>Coscinodiscophyceae</taxon>
        <taxon>Thalassiosirophycidae</taxon>
        <taxon>Thalassiosirales</taxon>
        <taxon>Skeletonemataceae</taxon>
        <taxon>Skeletonema</taxon>
        <taxon>Skeletonema marinoi-dohrnii complex</taxon>
    </lineage>
</organism>
<protein>
    <submittedName>
        <fullName evidence="2">Uncharacterized protein</fullName>
    </submittedName>
</protein>
<evidence type="ECO:0000313" key="2">
    <source>
        <dbReference type="EMBL" id="KAK1746738.1"/>
    </source>
</evidence>
<keyword evidence="3" id="KW-1185">Reference proteome</keyword>